<gene>
    <name evidence="11" type="ORF">Pfl04_40600</name>
</gene>
<keyword evidence="3" id="KW-0597">Phosphoprotein</keyword>
<dbReference type="PROSITE" id="PS50109">
    <property type="entry name" value="HIS_KIN"/>
    <property type="match status" value="1"/>
</dbReference>
<proteinExistence type="predicted"/>
<dbReference type="RefSeq" id="WP_168079722.1">
    <property type="nucleotide sequence ID" value="NZ_BAAAQJ010000023.1"/>
</dbReference>
<dbReference type="SUPFAM" id="SSF55874">
    <property type="entry name" value="ATPase domain of HSP90 chaperone/DNA topoisomerase II/histidine kinase"/>
    <property type="match status" value="1"/>
</dbReference>
<dbReference type="PANTHER" id="PTHR24421">
    <property type="entry name" value="NITRATE/NITRITE SENSOR PROTEIN NARX-RELATED"/>
    <property type="match status" value="1"/>
</dbReference>
<evidence type="ECO:0000256" key="4">
    <source>
        <dbReference type="ARBA" id="ARBA00022679"/>
    </source>
</evidence>
<accession>A0A8J3PQ31</accession>
<dbReference type="Proteomes" id="UP000653674">
    <property type="component" value="Unassembled WGS sequence"/>
</dbReference>
<evidence type="ECO:0000313" key="11">
    <source>
        <dbReference type="EMBL" id="GIG75656.1"/>
    </source>
</evidence>
<feature type="region of interest" description="Disordered" evidence="9">
    <location>
        <begin position="349"/>
        <end position="368"/>
    </location>
</feature>
<evidence type="ECO:0000259" key="10">
    <source>
        <dbReference type="PROSITE" id="PS50109"/>
    </source>
</evidence>
<dbReference type="Pfam" id="PF07730">
    <property type="entry name" value="HisKA_3"/>
    <property type="match status" value="1"/>
</dbReference>
<sequence>MTQPVRYEAAFRAAPQALLVVDGAGVVRLVSAEAERLLRRGTADLVGQRLDGLLVGDPTRSLRTGPPAEAAGPVLATSALRLPDGGQVPVDLRMSTADGGIVIAVDELGEPGRSRPALEARLRRLADAEQEQERLLGDLIRTQERERARIAAGVHDDSLQVITAAMLRLQQLRRRLRDPDALEVLERLEETIALAADRLRRLIFDFRPPALERVGLPAAVRDALSRMHDDIGIEVILDNRLTAEPPLPARVLLYRILQEALANVARHAAADRVEVTLEHQDDGFFARVRDNGVGLPAGDRRARQPAPGHLGLVLMRERATFAGGWFRLDSEPGAGTAVSVWIPRGADLETTPRPPALRASPPRDDAVA</sequence>
<dbReference type="GO" id="GO:0046983">
    <property type="term" value="F:protein dimerization activity"/>
    <property type="evidence" value="ECO:0007669"/>
    <property type="project" value="InterPro"/>
</dbReference>
<keyword evidence="5" id="KW-0547">Nucleotide-binding</keyword>
<dbReference type="Gene3D" id="3.30.565.10">
    <property type="entry name" value="Histidine kinase-like ATPase, C-terminal domain"/>
    <property type="match status" value="1"/>
</dbReference>
<reference evidence="11" key="1">
    <citation type="submission" date="2021-01" db="EMBL/GenBank/DDBJ databases">
        <title>Whole genome shotgun sequence of Planosporangium flavigriseum NBRC 105377.</title>
        <authorList>
            <person name="Komaki H."/>
            <person name="Tamura T."/>
        </authorList>
    </citation>
    <scope>NUCLEOTIDE SEQUENCE</scope>
    <source>
        <strain evidence="11">NBRC 105377</strain>
    </source>
</reference>
<dbReference type="Pfam" id="PF02518">
    <property type="entry name" value="HATPase_c"/>
    <property type="match status" value="1"/>
</dbReference>
<dbReference type="EMBL" id="BONU01000035">
    <property type="protein sequence ID" value="GIG75656.1"/>
    <property type="molecule type" value="Genomic_DNA"/>
</dbReference>
<dbReference type="PANTHER" id="PTHR24421:SF10">
    <property type="entry name" value="NITRATE_NITRITE SENSOR PROTEIN NARQ"/>
    <property type="match status" value="1"/>
</dbReference>
<dbReference type="InterPro" id="IPR036890">
    <property type="entry name" value="HATPase_C_sf"/>
</dbReference>
<comment type="caution">
    <text evidence="11">The sequence shown here is derived from an EMBL/GenBank/DDBJ whole genome shotgun (WGS) entry which is preliminary data.</text>
</comment>
<protein>
    <recommendedName>
        <fullName evidence="2">histidine kinase</fullName>
        <ecNumber evidence="2">2.7.13.3</ecNumber>
    </recommendedName>
</protein>
<dbReference type="GO" id="GO:0006355">
    <property type="term" value="P:regulation of DNA-templated transcription"/>
    <property type="evidence" value="ECO:0007669"/>
    <property type="project" value="InterPro"/>
</dbReference>
<evidence type="ECO:0000256" key="3">
    <source>
        <dbReference type="ARBA" id="ARBA00022553"/>
    </source>
</evidence>
<feature type="domain" description="Histidine kinase" evidence="10">
    <location>
        <begin position="153"/>
        <end position="346"/>
    </location>
</feature>
<dbReference type="InterPro" id="IPR035965">
    <property type="entry name" value="PAS-like_dom_sf"/>
</dbReference>
<dbReference type="InterPro" id="IPR050482">
    <property type="entry name" value="Sensor_HK_TwoCompSys"/>
</dbReference>
<evidence type="ECO:0000256" key="7">
    <source>
        <dbReference type="ARBA" id="ARBA00022840"/>
    </source>
</evidence>
<dbReference type="InterPro" id="IPR013767">
    <property type="entry name" value="PAS_fold"/>
</dbReference>
<evidence type="ECO:0000256" key="1">
    <source>
        <dbReference type="ARBA" id="ARBA00000085"/>
    </source>
</evidence>
<dbReference type="CDD" id="cd16917">
    <property type="entry name" value="HATPase_UhpB-NarQ-NarX-like"/>
    <property type="match status" value="1"/>
</dbReference>
<keyword evidence="6" id="KW-0418">Kinase</keyword>
<keyword evidence="8" id="KW-0902">Two-component regulatory system</keyword>
<dbReference type="Gene3D" id="3.30.450.20">
    <property type="entry name" value="PAS domain"/>
    <property type="match status" value="1"/>
</dbReference>
<dbReference type="AlphaFoldDB" id="A0A8J3PQ31"/>
<dbReference type="GO" id="GO:0000155">
    <property type="term" value="F:phosphorelay sensor kinase activity"/>
    <property type="evidence" value="ECO:0007669"/>
    <property type="project" value="InterPro"/>
</dbReference>
<dbReference type="SMART" id="SM00387">
    <property type="entry name" value="HATPase_c"/>
    <property type="match status" value="1"/>
</dbReference>
<evidence type="ECO:0000256" key="6">
    <source>
        <dbReference type="ARBA" id="ARBA00022777"/>
    </source>
</evidence>
<keyword evidence="4" id="KW-0808">Transferase</keyword>
<keyword evidence="7" id="KW-0067">ATP-binding</keyword>
<dbReference type="InterPro" id="IPR005467">
    <property type="entry name" value="His_kinase_dom"/>
</dbReference>
<evidence type="ECO:0000256" key="9">
    <source>
        <dbReference type="SAM" id="MobiDB-lite"/>
    </source>
</evidence>
<dbReference type="EC" id="2.7.13.3" evidence="2"/>
<dbReference type="InterPro" id="IPR003594">
    <property type="entry name" value="HATPase_dom"/>
</dbReference>
<dbReference type="InterPro" id="IPR011712">
    <property type="entry name" value="Sig_transdc_His_kin_sub3_dim/P"/>
</dbReference>
<dbReference type="Pfam" id="PF00989">
    <property type="entry name" value="PAS"/>
    <property type="match status" value="1"/>
</dbReference>
<dbReference type="SUPFAM" id="SSF55785">
    <property type="entry name" value="PYP-like sensor domain (PAS domain)"/>
    <property type="match status" value="1"/>
</dbReference>
<evidence type="ECO:0000256" key="2">
    <source>
        <dbReference type="ARBA" id="ARBA00012438"/>
    </source>
</evidence>
<evidence type="ECO:0000256" key="5">
    <source>
        <dbReference type="ARBA" id="ARBA00022741"/>
    </source>
</evidence>
<dbReference type="GO" id="GO:0005524">
    <property type="term" value="F:ATP binding"/>
    <property type="evidence" value="ECO:0007669"/>
    <property type="project" value="UniProtKB-KW"/>
</dbReference>
<evidence type="ECO:0000313" key="12">
    <source>
        <dbReference type="Proteomes" id="UP000653674"/>
    </source>
</evidence>
<name>A0A8J3PQ31_9ACTN</name>
<evidence type="ECO:0000256" key="8">
    <source>
        <dbReference type="ARBA" id="ARBA00023012"/>
    </source>
</evidence>
<dbReference type="GO" id="GO:0016020">
    <property type="term" value="C:membrane"/>
    <property type="evidence" value="ECO:0007669"/>
    <property type="project" value="InterPro"/>
</dbReference>
<comment type="catalytic activity">
    <reaction evidence="1">
        <text>ATP + protein L-histidine = ADP + protein N-phospho-L-histidine.</text>
        <dbReference type="EC" id="2.7.13.3"/>
    </reaction>
</comment>
<organism evidence="11 12">
    <name type="scientific">Planosporangium flavigriseum</name>
    <dbReference type="NCBI Taxonomy" id="373681"/>
    <lineage>
        <taxon>Bacteria</taxon>
        <taxon>Bacillati</taxon>
        <taxon>Actinomycetota</taxon>
        <taxon>Actinomycetes</taxon>
        <taxon>Micromonosporales</taxon>
        <taxon>Micromonosporaceae</taxon>
        <taxon>Planosporangium</taxon>
    </lineage>
</organism>
<keyword evidence="12" id="KW-1185">Reference proteome</keyword>